<evidence type="ECO:0000313" key="4">
    <source>
        <dbReference type="Proteomes" id="UP001152798"/>
    </source>
</evidence>
<dbReference type="GO" id="GO:0003723">
    <property type="term" value="F:RNA binding"/>
    <property type="evidence" value="ECO:0007669"/>
    <property type="project" value="UniProtKB-UniRule"/>
</dbReference>
<dbReference type="OrthoDB" id="6357832at2759"/>
<dbReference type="PANTHER" id="PTHR20849:SF2">
    <property type="entry name" value="EUKARYOTIC TRANSLATION INITIATION FACTOR 4E-BINDING PROTEIN MEXTLI"/>
    <property type="match status" value="1"/>
</dbReference>
<dbReference type="Gene3D" id="1.25.40.180">
    <property type="match status" value="1"/>
</dbReference>
<protein>
    <recommendedName>
        <fullName evidence="2">K Homology domain-containing protein</fullName>
    </recommendedName>
</protein>
<dbReference type="EMBL" id="OV725077">
    <property type="protein sequence ID" value="CAH1389022.1"/>
    <property type="molecule type" value="Genomic_DNA"/>
</dbReference>
<organism evidence="3 4">
    <name type="scientific">Nezara viridula</name>
    <name type="common">Southern green stink bug</name>
    <name type="synonym">Cimex viridulus</name>
    <dbReference type="NCBI Taxonomy" id="85310"/>
    <lineage>
        <taxon>Eukaryota</taxon>
        <taxon>Metazoa</taxon>
        <taxon>Ecdysozoa</taxon>
        <taxon>Arthropoda</taxon>
        <taxon>Hexapoda</taxon>
        <taxon>Insecta</taxon>
        <taxon>Pterygota</taxon>
        <taxon>Neoptera</taxon>
        <taxon>Paraneoptera</taxon>
        <taxon>Hemiptera</taxon>
        <taxon>Heteroptera</taxon>
        <taxon>Panheteroptera</taxon>
        <taxon>Pentatomomorpha</taxon>
        <taxon>Pentatomoidea</taxon>
        <taxon>Pentatomidae</taxon>
        <taxon>Pentatominae</taxon>
        <taxon>Nezara</taxon>
    </lineage>
</organism>
<keyword evidence="4" id="KW-1185">Reference proteome</keyword>
<dbReference type="CDD" id="cd22454">
    <property type="entry name" value="KH-I_Mextli_like"/>
    <property type="match status" value="1"/>
</dbReference>
<keyword evidence="1" id="KW-0694">RNA-binding</keyword>
<dbReference type="GO" id="GO:0034518">
    <property type="term" value="C:RNA cap binding complex"/>
    <property type="evidence" value="ECO:0007669"/>
    <property type="project" value="TreeGrafter"/>
</dbReference>
<evidence type="ECO:0000259" key="2">
    <source>
        <dbReference type="SMART" id="SM00322"/>
    </source>
</evidence>
<dbReference type="SMART" id="SM00322">
    <property type="entry name" value="KH"/>
    <property type="match status" value="1"/>
</dbReference>
<name>A0A9P0E619_NEZVI</name>
<dbReference type="Pfam" id="PF00013">
    <property type="entry name" value="KH_1"/>
    <property type="match status" value="1"/>
</dbReference>
<proteinExistence type="predicted"/>
<dbReference type="GO" id="GO:0045727">
    <property type="term" value="P:positive regulation of translation"/>
    <property type="evidence" value="ECO:0007669"/>
    <property type="project" value="InterPro"/>
</dbReference>
<dbReference type="GO" id="GO:0005737">
    <property type="term" value="C:cytoplasm"/>
    <property type="evidence" value="ECO:0007669"/>
    <property type="project" value="TreeGrafter"/>
</dbReference>
<evidence type="ECO:0000256" key="1">
    <source>
        <dbReference type="PROSITE-ProRule" id="PRU00117"/>
    </source>
</evidence>
<dbReference type="InterPro" id="IPR004087">
    <property type="entry name" value="KH_dom"/>
</dbReference>
<sequence>MSALTRSLSTRIVKKLEKPKPLKVVPGHVYESHIKQHQAYESSDIVIKSEAAIDQLQDTFRILDLVSEAIQKNDQSNISQLTNELVQRLRNHGSQLEENCLGSEKLEKIFEVLRSGINEISLDPQSRLNLLQIVELRASRWQPPLGFFSYYNKRSPLQQEFGEPSGEALSDNEQQYLGPGEVLKSSGKYGCPLKIPGKNYCKDEVVIRNSDSGKVMGIKGRRVHMIEELSETVISFQRVNPGAKERLVQITGPNETKIMMARQLIEDTIKRNASPVREVNIVGTREVGGSNSSINSSASDESSRLLGPTVSVGKPVCLSATEYKYSVRINEDVINISSTNLELLNDAKILLDSTYVDKSAENNNNEVKQTRSDFNNSFSNCNSNSIQEPQGMISNDILSNSEIGCVNESEKSPESVTESVHSLLARNNSIVTGMKKEYSRQFLLDCSTSKASLMKPHNWDYVVNTYPAIVKEHPLVFDAQAYQKKWLENEVQLTLLTINSDEFVDSE</sequence>
<dbReference type="GO" id="GO:0008190">
    <property type="term" value="F:eukaryotic initiation factor 4E binding"/>
    <property type="evidence" value="ECO:0007669"/>
    <property type="project" value="InterPro"/>
</dbReference>
<dbReference type="Gene3D" id="3.30.1370.10">
    <property type="entry name" value="K Homology domain, type 1"/>
    <property type="match status" value="1"/>
</dbReference>
<dbReference type="PROSITE" id="PS50084">
    <property type="entry name" value="KH_TYPE_1"/>
    <property type="match status" value="1"/>
</dbReference>
<dbReference type="Proteomes" id="UP001152798">
    <property type="component" value="Chromosome 1"/>
</dbReference>
<dbReference type="InterPro" id="IPR004088">
    <property type="entry name" value="KH_dom_type_1"/>
</dbReference>
<dbReference type="InterPro" id="IPR040160">
    <property type="entry name" value="Mxt"/>
</dbReference>
<dbReference type="GO" id="GO:1901190">
    <property type="term" value="P:regulation of formation of translation initiation ternary complex"/>
    <property type="evidence" value="ECO:0007669"/>
    <property type="project" value="TreeGrafter"/>
</dbReference>
<gene>
    <name evidence="3" type="ORF">NEZAVI_LOCUS498</name>
</gene>
<dbReference type="FunFam" id="3.30.1370.10:FF:000072">
    <property type="entry name" value="Uncharacterized protein, isoform A"/>
    <property type="match status" value="1"/>
</dbReference>
<evidence type="ECO:0000313" key="3">
    <source>
        <dbReference type="EMBL" id="CAH1389022.1"/>
    </source>
</evidence>
<feature type="domain" description="K Homology" evidence="2">
    <location>
        <begin position="199"/>
        <end position="270"/>
    </location>
</feature>
<dbReference type="PANTHER" id="PTHR20849">
    <property type="entry name" value="EUKARYOTIC TRANSLATION INITIATION FACTOR 4E-BINDING PROTEIN MEXTLI"/>
    <property type="match status" value="1"/>
</dbReference>
<dbReference type="GO" id="GO:0003743">
    <property type="term" value="F:translation initiation factor activity"/>
    <property type="evidence" value="ECO:0007669"/>
    <property type="project" value="TreeGrafter"/>
</dbReference>
<dbReference type="AlphaFoldDB" id="A0A9P0E619"/>
<reference evidence="3" key="1">
    <citation type="submission" date="2022-01" db="EMBL/GenBank/DDBJ databases">
        <authorList>
            <person name="King R."/>
        </authorList>
    </citation>
    <scope>NUCLEOTIDE SEQUENCE</scope>
</reference>
<dbReference type="SUPFAM" id="SSF54791">
    <property type="entry name" value="Eukaryotic type KH-domain (KH-domain type I)"/>
    <property type="match status" value="1"/>
</dbReference>
<accession>A0A9P0E619</accession>
<dbReference type="InterPro" id="IPR036612">
    <property type="entry name" value="KH_dom_type_1_sf"/>
</dbReference>